<feature type="compositionally biased region" description="Low complexity" evidence="1">
    <location>
        <begin position="172"/>
        <end position="189"/>
    </location>
</feature>
<keyword evidence="4" id="KW-1185">Reference proteome</keyword>
<evidence type="ECO:0000256" key="2">
    <source>
        <dbReference type="SAM" id="Phobius"/>
    </source>
</evidence>
<dbReference type="AlphaFoldDB" id="A0A8H4SX46"/>
<organism evidence="3 4">
    <name type="scientific">Fusarium sarcochroum</name>
    <dbReference type="NCBI Taxonomy" id="1208366"/>
    <lineage>
        <taxon>Eukaryota</taxon>
        <taxon>Fungi</taxon>
        <taxon>Dikarya</taxon>
        <taxon>Ascomycota</taxon>
        <taxon>Pezizomycotina</taxon>
        <taxon>Sordariomycetes</taxon>
        <taxon>Hypocreomycetidae</taxon>
        <taxon>Hypocreales</taxon>
        <taxon>Nectriaceae</taxon>
        <taxon>Fusarium</taxon>
        <taxon>Fusarium lateritium species complex</taxon>
    </lineage>
</organism>
<feature type="transmembrane region" description="Helical" evidence="2">
    <location>
        <begin position="212"/>
        <end position="232"/>
    </location>
</feature>
<keyword evidence="2" id="KW-1133">Transmembrane helix</keyword>
<protein>
    <submittedName>
        <fullName evidence="3">Uncharacterized protein</fullName>
    </submittedName>
</protein>
<accession>A0A8H4SX46</accession>
<feature type="region of interest" description="Disordered" evidence="1">
    <location>
        <begin position="169"/>
        <end position="198"/>
    </location>
</feature>
<keyword evidence="2" id="KW-0472">Membrane</keyword>
<evidence type="ECO:0000256" key="1">
    <source>
        <dbReference type="SAM" id="MobiDB-lite"/>
    </source>
</evidence>
<dbReference type="OrthoDB" id="5332281at2759"/>
<evidence type="ECO:0000313" key="4">
    <source>
        <dbReference type="Proteomes" id="UP000622797"/>
    </source>
</evidence>
<reference evidence="3" key="2">
    <citation type="submission" date="2020-05" db="EMBL/GenBank/DDBJ databases">
        <authorList>
            <person name="Kim H.-S."/>
            <person name="Proctor R.H."/>
            <person name="Brown D.W."/>
        </authorList>
    </citation>
    <scope>NUCLEOTIDE SEQUENCE</scope>
    <source>
        <strain evidence="3">NRRL 20472</strain>
    </source>
</reference>
<reference evidence="3" key="1">
    <citation type="journal article" date="2020" name="BMC Genomics">
        <title>Correction to: Identification and distribution of gene clusters required for synthesis of sphingolipid metabolism inhibitors in diverse species of the filamentous fungus Fusarium.</title>
        <authorList>
            <person name="Kim H.S."/>
            <person name="Lohmar J.M."/>
            <person name="Busman M."/>
            <person name="Brown D.W."/>
            <person name="Naumann T.A."/>
            <person name="Divon H.H."/>
            <person name="Lysoe E."/>
            <person name="Uhlig S."/>
            <person name="Proctor R.H."/>
        </authorList>
    </citation>
    <scope>NUCLEOTIDE SEQUENCE</scope>
    <source>
        <strain evidence="3">NRRL 20472</strain>
    </source>
</reference>
<gene>
    <name evidence="3" type="ORF">FSARC_14001</name>
</gene>
<comment type="caution">
    <text evidence="3">The sequence shown here is derived from an EMBL/GenBank/DDBJ whole genome shotgun (WGS) entry which is preliminary data.</text>
</comment>
<evidence type="ECO:0000313" key="3">
    <source>
        <dbReference type="EMBL" id="KAF4947306.1"/>
    </source>
</evidence>
<proteinExistence type="predicted"/>
<name>A0A8H4SX46_9HYPO</name>
<keyword evidence="2" id="KW-0812">Transmembrane</keyword>
<sequence length="341" mass="37036">MCLVRLNWLAQPLGSLKSNGILFGQVTGNDTSRWDLAALTCSQGIEQVHVNVTYKGDPALGQTEEQHEPQVARDKAWRWQNNTESEAFGYELKPFFEADLAPFTGNETEEYYDSSFSHLLLRPDGSKREDLAGYDNVNNLARAVERDYSEYMRHVIDLNFRASKHATQGELPSASGKASSSSCAKPSSANTETTGTASEHVTRLAIHSTSKLILQILLAVMAAFGLASYLLVKLNGTLPRNPCNIASTMSFLAGSQLCDPNSGIIPRGAEFMSDRQLKQAFNEWAFSLGWWQTEGTSANGSNGAGDRVSTSGKSPVTATSVAEITSARFGVDVGYANVSKF</sequence>
<dbReference type="Proteomes" id="UP000622797">
    <property type="component" value="Unassembled WGS sequence"/>
</dbReference>
<dbReference type="EMBL" id="JABEXW010001113">
    <property type="protein sequence ID" value="KAF4947306.1"/>
    <property type="molecule type" value="Genomic_DNA"/>
</dbReference>